<reference evidence="2 3" key="1">
    <citation type="submission" date="2016-10" db="EMBL/GenBank/DDBJ databases">
        <authorList>
            <person name="de Groot N.N."/>
        </authorList>
    </citation>
    <scope>NUCLEOTIDE SEQUENCE [LARGE SCALE GENOMIC DNA]</scope>
    <source>
        <strain evidence="2 3">DSM 3756</strain>
    </source>
</reference>
<name>A0A1H2ZTT5_HALVA</name>
<evidence type="ECO:0000313" key="2">
    <source>
        <dbReference type="EMBL" id="SDX20099.1"/>
    </source>
</evidence>
<keyword evidence="1" id="KW-0812">Transmembrane</keyword>
<proteinExistence type="predicted"/>
<keyword evidence="1" id="KW-1133">Transmembrane helix</keyword>
<dbReference type="AlphaFoldDB" id="A0A1H2ZTT5"/>
<evidence type="ECO:0000256" key="1">
    <source>
        <dbReference type="SAM" id="Phobius"/>
    </source>
</evidence>
<dbReference type="EMBL" id="FNOF01000018">
    <property type="protein sequence ID" value="SDX20099.1"/>
    <property type="molecule type" value="Genomic_DNA"/>
</dbReference>
<sequence length="30" mass="3214">MSQKELLFLVLTGIALMMFVTAIVLVSSAS</sequence>
<evidence type="ECO:0000313" key="3">
    <source>
        <dbReference type="Proteomes" id="UP000182573"/>
    </source>
</evidence>
<dbReference type="Proteomes" id="UP000182573">
    <property type="component" value="Unassembled WGS sequence"/>
</dbReference>
<gene>
    <name evidence="2" type="ORF">SAMN05443574_11823</name>
</gene>
<feature type="transmembrane region" description="Helical" evidence="1">
    <location>
        <begin position="6"/>
        <end position="26"/>
    </location>
</feature>
<keyword evidence="1" id="KW-0472">Membrane</keyword>
<organism evidence="2 3">
    <name type="scientific">Haloarcula vallismortis</name>
    <name type="common">Halobacterium vallismortis</name>
    <dbReference type="NCBI Taxonomy" id="28442"/>
    <lineage>
        <taxon>Archaea</taxon>
        <taxon>Methanobacteriati</taxon>
        <taxon>Methanobacteriota</taxon>
        <taxon>Stenosarchaea group</taxon>
        <taxon>Halobacteria</taxon>
        <taxon>Halobacteriales</taxon>
        <taxon>Haloarculaceae</taxon>
        <taxon>Haloarcula</taxon>
    </lineage>
</organism>
<protein>
    <submittedName>
        <fullName evidence="2">Uncharacterized protein</fullName>
    </submittedName>
</protein>
<accession>A0A1H2ZTT5</accession>